<name>A0A4R8R113_COLTR</name>
<dbReference type="PANTHER" id="PTHR10961">
    <property type="entry name" value="PEROXISOMAL SARCOSINE OXIDASE"/>
    <property type="match status" value="1"/>
</dbReference>
<feature type="domain" description="FAD dependent oxidoreductase" evidence="6">
    <location>
        <begin position="7"/>
        <end position="433"/>
    </location>
</feature>
<dbReference type="Proteomes" id="UP000295703">
    <property type="component" value="Unassembled WGS sequence"/>
</dbReference>
<evidence type="ECO:0000313" key="7">
    <source>
        <dbReference type="EMBL" id="TDZ49795.1"/>
    </source>
</evidence>
<dbReference type="InterPro" id="IPR036188">
    <property type="entry name" value="FAD/NAD-bd_sf"/>
</dbReference>
<evidence type="ECO:0000256" key="3">
    <source>
        <dbReference type="ARBA" id="ARBA00022630"/>
    </source>
</evidence>
<organism evidence="7 8">
    <name type="scientific">Colletotrichum trifolii</name>
    <dbReference type="NCBI Taxonomy" id="5466"/>
    <lineage>
        <taxon>Eukaryota</taxon>
        <taxon>Fungi</taxon>
        <taxon>Dikarya</taxon>
        <taxon>Ascomycota</taxon>
        <taxon>Pezizomycotina</taxon>
        <taxon>Sordariomycetes</taxon>
        <taxon>Hypocreomycetidae</taxon>
        <taxon>Glomerellales</taxon>
        <taxon>Glomerellaceae</taxon>
        <taxon>Colletotrichum</taxon>
        <taxon>Colletotrichum orbiculare species complex</taxon>
    </lineage>
</organism>
<dbReference type="AlphaFoldDB" id="A0A4R8R113"/>
<evidence type="ECO:0000256" key="1">
    <source>
        <dbReference type="ARBA" id="ARBA00001974"/>
    </source>
</evidence>
<dbReference type="STRING" id="5466.A0A4R8R113"/>
<evidence type="ECO:0000256" key="5">
    <source>
        <dbReference type="ARBA" id="ARBA00023002"/>
    </source>
</evidence>
<keyword evidence="8" id="KW-1185">Reference proteome</keyword>
<accession>A0A4R8R113</accession>
<dbReference type="PANTHER" id="PTHR10961:SF15">
    <property type="entry name" value="FAD DEPENDENT OXIDOREDUCTASE DOMAIN-CONTAINING PROTEIN"/>
    <property type="match status" value="1"/>
</dbReference>
<comment type="caution">
    <text evidence="7">The sequence shown here is derived from an EMBL/GenBank/DDBJ whole genome shotgun (WGS) entry which is preliminary data.</text>
</comment>
<dbReference type="Gene3D" id="3.50.50.60">
    <property type="entry name" value="FAD/NAD(P)-binding domain"/>
    <property type="match status" value="1"/>
</dbReference>
<comment type="cofactor">
    <cofactor evidence="1">
        <name>FAD</name>
        <dbReference type="ChEBI" id="CHEBI:57692"/>
    </cofactor>
</comment>
<reference evidence="7 8" key="1">
    <citation type="submission" date="2018-12" db="EMBL/GenBank/DDBJ databases">
        <title>Genome sequence and assembly of Colletotrichum trifolii.</title>
        <authorList>
            <person name="Gan P."/>
            <person name="Shirasu K."/>
        </authorList>
    </citation>
    <scope>NUCLEOTIDE SEQUENCE [LARGE SCALE GENOMIC DNA]</scope>
    <source>
        <strain evidence="7 8">543-2</strain>
    </source>
</reference>
<evidence type="ECO:0000256" key="2">
    <source>
        <dbReference type="ARBA" id="ARBA00010989"/>
    </source>
</evidence>
<keyword evidence="4" id="KW-0274">FAD</keyword>
<dbReference type="Gene3D" id="3.30.9.10">
    <property type="entry name" value="D-Amino Acid Oxidase, subunit A, domain 2"/>
    <property type="match status" value="1"/>
</dbReference>
<comment type="similarity">
    <text evidence="2">Belongs to the MSOX/MTOX family.</text>
</comment>
<proteinExistence type="inferred from homology"/>
<evidence type="ECO:0000256" key="4">
    <source>
        <dbReference type="ARBA" id="ARBA00022827"/>
    </source>
</evidence>
<dbReference type="Pfam" id="PF01266">
    <property type="entry name" value="DAO"/>
    <property type="match status" value="1"/>
</dbReference>
<dbReference type="SUPFAM" id="SSF51905">
    <property type="entry name" value="FAD/NAD(P)-binding domain"/>
    <property type="match status" value="1"/>
</dbReference>
<dbReference type="InterPro" id="IPR045170">
    <property type="entry name" value="MTOX"/>
</dbReference>
<sequence length="528" mass="57572">MAEPESVAIVGAGIFGLSLALALSRKGKQVTVFDRHRYDESGYSPDFAHSTQAASVDHNKIFRASYGTKLHYQRLAVESRAAWESINEQRRREHHEEDQSDLFSACGMLRVQPTDELDAQELETLANFEREGLRDAQFVRSNEADRQRAAERGWADKLLGFDVPGSSPAATFEAVLDTTAGFIKCSEACAYFHELALREGVEFHFGPEKGAFDSLIEEPSGDSPLKKAVGLKTKDGIAHIADVVVIAAGSFTTQILPELSYHLESSAGSVVTFKIDESEQELWDKYSPERFPVITWKSAARSVTGKDIGTIYVLPRTSDGLIKIGYRGTKFTNFQPAPPTAGYSQEGQWSVPLSPAESRQVPERAKEAINPFVSIFLPDLAGKGYYSTKLCWYTDSLDNSFVIDYVPSYAGQSVFVCTGGSGHGAKFLPVLGDSAEMKGLILGIASLSLASAAAVQVERPVPARRGCLVSDDGIIQNPAVLYGAKPVRRQTLPSNFTVDVNFHIASTVLLYGVSRCPSRDPRNEVKGG</sequence>
<protein>
    <submittedName>
        <fullName evidence="7">L-pipecolate oxidase</fullName>
    </submittedName>
</protein>
<dbReference type="InterPro" id="IPR006076">
    <property type="entry name" value="FAD-dep_OxRdtase"/>
</dbReference>
<evidence type="ECO:0000259" key="6">
    <source>
        <dbReference type="Pfam" id="PF01266"/>
    </source>
</evidence>
<dbReference type="GO" id="GO:0050660">
    <property type="term" value="F:flavin adenine dinucleotide binding"/>
    <property type="evidence" value="ECO:0007669"/>
    <property type="project" value="InterPro"/>
</dbReference>
<dbReference type="GO" id="GO:0008115">
    <property type="term" value="F:sarcosine oxidase activity"/>
    <property type="evidence" value="ECO:0007669"/>
    <property type="project" value="TreeGrafter"/>
</dbReference>
<evidence type="ECO:0000313" key="8">
    <source>
        <dbReference type="Proteomes" id="UP000295703"/>
    </source>
</evidence>
<dbReference type="EMBL" id="RYZW01000088">
    <property type="protein sequence ID" value="TDZ49795.1"/>
    <property type="molecule type" value="Genomic_DNA"/>
</dbReference>
<gene>
    <name evidence="7" type="primary">fap1-6</name>
    <name evidence="7" type="ORF">CTRI78_v007868</name>
</gene>
<keyword evidence="3" id="KW-0285">Flavoprotein</keyword>
<keyword evidence="5" id="KW-0560">Oxidoreductase</keyword>